<dbReference type="STRING" id="204669.Acid345_4324"/>
<evidence type="ECO:0000313" key="2">
    <source>
        <dbReference type="EMBL" id="ABF43324.1"/>
    </source>
</evidence>
<sequence length="145" mass="15716">MAVLHRFLWYPPPMENRSITDVGGTPGGFGTFVMGFIMSCVGAYLLMNQVSVVGSYWSFYGANTFGITLIPLLFGVGLLFWNGRSKIGWLLLIAGPLFILAGIIANMHIYFQPTTLFNTIVMLVLLVGGLGLIARAVSHTSAKTP</sequence>
<gene>
    <name evidence="2" type="ordered locus">Acid345_4324</name>
</gene>
<dbReference type="Proteomes" id="UP000002432">
    <property type="component" value="Chromosome"/>
</dbReference>
<feature type="transmembrane region" description="Helical" evidence="1">
    <location>
        <begin position="27"/>
        <end position="47"/>
    </location>
</feature>
<dbReference type="eggNOG" id="ENOG5032T1D">
    <property type="taxonomic scope" value="Bacteria"/>
</dbReference>
<dbReference type="HOGENOM" id="CLU_137857_1_0_0"/>
<keyword evidence="1" id="KW-0812">Transmembrane</keyword>
<reference evidence="2 3" key="1">
    <citation type="journal article" date="2009" name="Appl. Environ. Microbiol.">
        <title>Three genomes from the phylum Acidobacteria provide insight into the lifestyles of these microorganisms in soils.</title>
        <authorList>
            <person name="Ward N.L."/>
            <person name="Challacombe J.F."/>
            <person name="Janssen P.H."/>
            <person name="Henrissat B."/>
            <person name="Coutinho P.M."/>
            <person name="Wu M."/>
            <person name="Xie G."/>
            <person name="Haft D.H."/>
            <person name="Sait M."/>
            <person name="Badger J."/>
            <person name="Barabote R.D."/>
            <person name="Bradley B."/>
            <person name="Brettin T.S."/>
            <person name="Brinkac L.M."/>
            <person name="Bruce D."/>
            <person name="Creasy T."/>
            <person name="Daugherty S.C."/>
            <person name="Davidsen T.M."/>
            <person name="DeBoy R.T."/>
            <person name="Detter J.C."/>
            <person name="Dodson R.J."/>
            <person name="Durkin A.S."/>
            <person name="Ganapathy A."/>
            <person name="Gwinn-Giglio M."/>
            <person name="Han C.S."/>
            <person name="Khouri H."/>
            <person name="Kiss H."/>
            <person name="Kothari S.P."/>
            <person name="Madupu R."/>
            <person name="Nelson K.E."/>
            <person name="Nelson W.C."/>
            <person name="Paulsen I."/>
            <person name="Penn K."/>
            <person name="Ren Q."/>
            <person name="Rosovitz M.J."/>
            <person name="Selengut J.D."/>
            <person name="Shrivastava S."/>
            <person name="Sullivan S.A."/>
            <person name="Tapia R."/>
            <person name="Thompson L.S."/>
            <person name="Watkins K.L."/>
            <person name="Yang Q."/>
            <person name="Yu C."/>
            <person name="Zafar N."/>
            <person name="Zhou L."/>
            <person name="Kuske C.R."/>
        </authorList>
    </citation>
    <scope>NUCLEOTIDE SEQUENCE [LARGE SCALE GENOMIC DNA]</scope>
    <source>
        <strain evidence="2 3">Ellin345</strain>
    </source>
</reference>
<protein>
    <submittedName>
        <fullName evidence="2">Uncharacterized protein</fullName>
    </submittedName>
</protein>
<dbReference type="EMBL" id="CP000360">
    <property type="protein sequence ID" value="ABF43324.1"/>
    <property type="molecule type" value="Genomic_DNA"/>
</dbReference>
<proteinExistence type="predicted"/>
<keyword evidence="3" id="KW-1185">Reference proteome</keyword>
<organism evidence="2 3">
    <name type="scientific">Koribacter versatilis (strain Ellin345)</name>
    <dbReference type="NCBI Taxonomy" id="204669"/>
    <lineage>
        <taxon>Bacteria</taxon>
        <taxon>Pseudomonadati</taxon>
        <taxon>Acidobacteriota</taxon>
        <taxon>Terriglobia</taxon>
        <taxon>Terriglobales</taxon>
        <taxon>Candidatus Korobacteraceae</taxon>
        <taxon>Candidatus Korobacter</taxon>
    </lineage>
</organism>
<accession>Q1IIH6</accession>
<dbReference type="KEGG" id="aba:Acid345_4324"/>
<keyword evidence="1" id="KW-1133">Transmembrane helix</keyword>
<feature type="transmembrane region" description="Helical" evidence="1">
    <location>
        <begin position="88"/>
        <end position="110"/>
    </location>
</feature>
<evidence type="ECO:0000313" key="3">
    <source>
        <dbReference type="Proteomes" id="UP000002432"/>
    </source>
</evidence>
<evidence type="ECO:0000256" key="1">
    <source>
        <dbReference type="SAM" id="Phobius"/>
    </source>
</evidence>
<feature type="transmembrane region" description="Helical" evidence="1">
    <location>
        <begin position="116"/>
        <end position="137"/>
    </location>
</feature>
<keyword evidence="1" id="KW-0472">Membrane</keyword>
<dbReference type="AlphaFoldDB" id="Q1IIH6"/>
<feature type="transmembrane region" description="Helical" evidence="1">
    <location>
        <begin position="59"/>
        <end position="81"/>
    </location>
</feature>
<dbReference type="EnsemblBacteria" id="ABF43324">
    <property type="protein sequence ID" value="ABF43324"/>
    <property type="gene ID" value="Acid345_4324"/>
</dbReference>
<name>Q1IIH6_KORVE</name>